<dbReference type="GO" id="GO:0046872">
    <property type="term" value="F:metal ion binding"/>
    <property type="evidence" value="ECO:0007669"/>
    <property type="project" value="UniProtKB-KW"/>
</dbReference>
<gene>
    <name evidence="6" type="ORF">HNP84_001075</name>
</gene>
<dbReference type="GO" id="GO:0016787">
    <property type="term" value="F:hydrolase activity"/>
    <property type="evidence" value="ECO:0007669"/>
    <property type="project" value="UniProtKB-KW"/>
</dbReference>
<name>A0A840NX49_9ACTN</name>
<dbReference type="InterPro" id="IPR051013">
    <property type="entry name" value="MBL_superfamily_lactonases"/>
</dbReference>
<dbReference type="Proteomes" id="UP000578449">
    <property type="component" value="Unassembled WGS sequence"/>
</dbReference>
<organism evidence="6 7">
    <name type="scientific">Thermocatellispora tengchongensis</name>
    <dbReference type="NCBI Taxonomy" id="1073253"/>
    <lineage>
        <taxon>Bacteria</taxon>
        <taxon>Bacillati</taxon>
        <taxon>Actinomycetota</taxon>
        <taxon>Actinomycetes</taxon>
        <taxon>Streptosporangiales</taxon>
        <taxon>Streptosporangiaceae</taxon>
        <taxon>Thermocatellispora</taxon>
    </lineage>
</organism>
<comment type="similarity">
    <text evidence="1">Belongs to the metallo-beta-lactamase superfamily.</text>
</comment>
<dbReference type="InterPro" id="IPR001279">
    <property type="entry name" value="Metallo-B-lactamas"/>
</dbReference>
<feature type="domain" description="Metallo-beta-lactamase" evidence="5">
    <location>
        <begin position="60"/>
        <end position="264"/>
    </location>
</feature>
<dbReference type="Pfam" id="PF00753">
    <property type="entry name" value="Lactamase_B"/>
    <property type="match status" value="1"/>
</dbReference>
<protein>
    <submittedName>
        <fullName evidence="6">Glyoxylase-like metal-dependent hydrolase (Beta-lactamase superfamily II)</fullName>
    </submittedName>
</protein>
<evidence type="ECO:0000256" key="2">
    <source>
        <dbReference type="ARBA" id="ARBA00022723"/>
    </source>
</evidence>
<dbReference type="RefSeq" id="WP_185048208.1">
    <property type="nucleotide sequence ID" value="NZ_BAABIX010000023.1"/>
</dbReference>
<accession>A0A840NX49</accession>
<dbReference type="CDD" id="cd07720">
    <property type="entry name" value="OPHC2-like_MBL-fold"/>
    <property type="match status" value="1"/>
</dbReference>
<evidence type="ECO:0000256" key="4">
    <source>
        <dbReference type="ARBA" id="ARBA00022833"/>
    </source>
</evidence>
<keyword evidence="2" id="KW-0479">Metal-binding</keyword>
<keyword evidence="4" id="KW-0862">Zinc</keyword>
<dbReference type="SMART" id="SM00849">
    <property type="entry name" value="Lactamase_B"/>
    <property type="match status" value="1"/>
</dbReference>
<dbReference type="InterPro" id="IPR036866">
    <property type="entry name" value="RibonucZ/Hydroxyglut_hydro"/>
</dbReference>
<proteinExistence type="inferred from homology"/>
<evidence type="ECO:0000256" key="3">
    <source>
        <dbReference type="ARBA" id="ARBA00022801"/>
    </source>
</evidence>
<dbReference type="SUPFAM" id="SSF56281">
    <property type="entry name" value="Metallo-hydrolase/oxidoreductase"/>
    <property type="match status" value="1"/>
</dbReference>
<dbReference type="AlphaFoldDB" id="A0A840NX49"/>
<dbReference type="EMBL" id="JACHGN010000002">
    <property type="protein sequence ID" value="MBB5131369.1"/>
    <property type="molecule type" value="Genomic_DNA"/>
</dbReference>
<evidence type="ECO:0000313" key="6">
    <source>
        <dbReference type="EMBL" id="MBB5131369.1"/>
    </source>
</evidence>
<evidence type="ECO:0000313" key="7">
    <source>
        <dbReference type="Proteomes" id="UP000578449"/>
    </source>
</evidence>
<sequence length="287" mass="31029">MIHRFAVGDLPCAVISDGQPEPPWEPALETFFTPGTGVPPEELRAAVAAEGRGRTTVRCGYNCLCVETPAGLTVIDTGLGRDFGGYGPEVAPLVGRFGERLAEAGFSAADAVAVVFTHLHEDHVRGAMWPGEPAFPRATLYAHAAEVAFWSGAPPSVPPDQREPALEAIRVFGERLRPVEYGVEIMPQVRAVEAAGHTPGHMAVLLESRGQRLLCTGDSFHDPLQLGHPTWRTPWDADAERSVRSRRALLEWAAAENLLVLAYHLPFPGLGRIARDGDAFAWRPIPA</sequence>
<evidence type="ECO:0000259" key="5">
    <source>
        <dbReference type="SMART" id="SM00849"/>
    </source>
</evidence>
<dbReference type="PANTHER" id="PTHR42978">
    <property type="entry name" value="QUORUM-QUENCHING LACTONASE YTNP-RELATED-RELATED"/>
    <property type="match status" value="1"/>
</dbReference>
<reference evidence="6 7" key="1">
    <citation type="submission" date="2020-08" db="EMBL/GenBank/DDBJ databases">
        <title>Genomic Encyclopedia of Type Strains, Phase IV (KMG-IV): sequencing the most valuable type-strain genomes for metagenomic binning, comparative biology and taxonomic classification.</title>
        <authorList>
            <person name="Goeker M."/>
        </authorList>
    </citation>
    <scope>NUCLEOTIDE SEQUENCE [LARGE SCALE GENOMIC DNA]</scope>
    <source>
        <strain evidence="6 7">DSM 45615</strain>
    </source>
</reference>
<evidence type="ECO:0000256" key="1">
    <source>
        <dbReference type="ARBA" id="ARBA00007749"/>
    </source>
</evidence>
<keyword evidence="3 6" id="KW-0378">Hydrolase</keyword>
<dbReference type="Gene3D" id="3.60.15.10">
    <property type="entry name" value="Ribonuclease Z/Hydroxyacylglutathione hydrolase-like"/>
    <property type="match status" value="1"/>
</dbReference>
<comment type="caution">
    <text evidence="6">The sequence shown here is derived from an EMBL/GenBank/DDBJ whole genome shotgun (WGS) entry which is preliminary data.</text>
</comment>
<keyword evidence="7" id="KW-1185">Reference proteome</keyword>